<feature type="transmembrane region" description="Helical" evidence="4">
    <location>
        <begin position="55"/>
        <end position="75"/>
    </location>
</feature>
<comment type="caution">
    <text evidence="5">The sequence shown here is derived from an EMBL/GenBank/DDBJ whole genome shotgun (WGS) entry which is preliminary data.</text>
</comment>
<evidence type="ECO:0000256" key="1">
    <source>
        <dbReference type="ARBA" id="ARBA00004370"/>
    </source>
</evidence>
<proteinExistence type="predicted"/>
<evidence type="ECO:0008006" key="7">
    <source>
        <dbReference type="Google" id="ProtNLM"/>
    </source>
</evidence>
<dbReference type="RefSeq" id="WP_345365725.1">
    <property type="nucleotide sequence ID" value="NZ_BAABII010000016.1"/>
</dbReference>
<comment type="subcellular location">
    <subcellularLocation>
        <location evidence="1">Membrane</location>
    </subcellularLocation>
</comment>
<protein>
    <recommendedName>
        <fullName evidence="7">Mce-associated membrane protein</fullName>
    </recommendedName>
</protein>
<reference evidence="5 6" key="1">
    <citation type="submission" date="2024-08" db="EMBL/GenBank/DDBJ databases">
        <title>Genome mining of Saccharopolyspora cebuensis PGLac3 from Nigerian medicinal plant.</title>
        <authorList>
            <person name="Ezeobiora C.E."/>
            <person name="Igbokwe N.H."/>
            <person name="Amin D.H."/>
            <person name="Mendie U.E."/>
        </authorList>
    </citation>
    <scope>NUCLEOTIDE SEQUENCE [LARGE SCALE GENOMIC DNA]</scope>
    <source>
        <strain evidence="5 6">PGLac3</strain>
    </source>
</reference>
<keyword evidence="6" id="KW-1185">Reference proteome</keyword>
<keyword evidence="4" id="KW-1133">Transmembrane helix</keyword>
<feature type="region of interest" description="Disordered" evidence="3">
    <location>
        <begin position="1"/>
        <end position="48"/>
    </location>
</feature>
<evidence type="ECO:0000256" key="3">
    <source>
        <dbReference type="SAM" id="MobiDB-lite"/>
    </source>
</evidence>
<feature type="compositionally biased region" description="Basic and acidic residues" evidence="3">
    <location>
        <begin position="10"/>
        <end position="32"/>
    </location>
</feature>
<sequence length="205" mass="22688">MAPVPDQDAVEPRSDEPQHDEPQHEETQREEAAPEGALAGPGPARGRRRVRPRTIAVAVVLLALLGAVGLLGFQVRQAQVAEGQRGAVLGAARRYAVDLSSYDHTALERNFQKVSANASGRFAEQYERISTALTELIRQQQAKSEGFVLEAGLVEMTGERAVVALFVDQKITNLNSPEPRIDRTRMRMTLQREGDRWLVDDIRLV</sequence>
<organism evidence="5 6">
    <name type="scientific">Saccharopolyspora cebuensis</name>
    <dbReference type="NCBI Taxonomy" id="418759"/>
    <lineage>
        <taxon>Bacteria</taxon>
        <taxon>Bacillati</taxon>
        <taxon>Actinomycetota</taxon>
        <taxon>Actinomycetes</taxon>
        <taxon>Pseudonocardiales</taxon>
        <taxon>Pseudonocardiaceae</taxon>
        <taxon>Saccharopolyspora</taxon>
    </lineage>
</organism>
<dbReference type="EMBL" id="JBGEHV010000036">
    <property type="protein sequence ID" value="MEY8041409.1"/>
    <property type="molecule type" value="Genomic_DNA"/>
</dbReference>
<dbReference type="PANTHER" id="PTHR37042">
    <property type="entry name" value="OUTER MEMBRANE PROTEIN RV1973"/>
    <property type="match status" value="1"/>
</dbReference>
<accession>A0ABV4CPR1</accession>
<evidence type="ECO:0000313" key="6">
    <source>
        <dbReference type="Proteomes" id="UP001564626"/>
    </source>
</evidence>
<keyword evidence="4" id="KW-0812">Transmembrane</keyword>
<dbReference type="PANTHER" id="PTHR37042:SF4">
    <property type="entry name" value="OUTER MEMBRANE PROTEIN RV1973"/>
    <property type="match status" value="1"/>
</dbReference>
<evidence type="ECO:0000256" key="2">
    <source>
        <dbReference type="ARBA" id="ARBA00023136"/>
    </source>
</evidence>
<dbReference type="Proteomes" id="UP001564626">
    <property type="component" value="Unassembled WGS sequence"/>
</dbReference>
<evidence type="ECO:0000313" key="5">
    <source>
        <dbReference type="EMBL" id="MEY8041409.1"/>
    </source>
</evidence>
<keyword evidence="2 4" id="KW-0472">Membrane</keyword>
<gene>
    <name evidence="5" type="ORF">AB8O55_18550</name>
</gene>
<evidence type="ECO:0000256" key="4">
    <source>
        <dbReference type="SAM" id="Phobius"/>
    </source>
</evidence>
<feature type="compositionally biased region" description="Low complexity" evidence="3">
    <location>
        <begin position="34"/>
        <end position="44"/>
    </location>
</feature>
<name>A0ABV4CPR1_9PSEU</name>